<name>A0A5B1M7M6_9ACTN</name>
<dbReference type="EC" id="4.2.1.45" evidence="2"/>
<dbReference type="Pfam" id="PF16363">
    <property type="entry name" value="GDP_Man_Dehyd"/>
    <property type="match status" value="1"/>
</dbReference>
<accession>A0A5B1M7M6</accession>
<dbReference type="NCBIfam" id="TIGR02622">
    <property type="entry name" value="CDP_4_6_dhtase"/>
    <property type="match status" value="1"/>
</dbReference>
<protein>
    <submittedName>
        <fullName evidence="2">CDP-glucose 4,6-dehydratase</fullName>
        <ecNumber evidence="2">4.2.1.45</ecNumber>
    </submittedName>
</protein>
<dbReference type="InterPro" id="IPR016040">
    <property type="entry name" value="NAD(P)-bd_dom"/>
</dbReference>
<reference evidence="2 3" key="1">
    <citation type="submission" date="2019-09" db="EMBL/GenBank/DDBJ databases">
        <title>Nocardioides panacisoli sp. nov., isolated from the soil of a ginseng field.</title>
        <authorList>
            <person name="Cho C."/>
        </authorList>
    </citation>
    <scope>NUCLEOTIDE SEQUENCE [LARGE SCALE GENOMIC DNA]</scope>
    <source>
        <strain evidence="2 3">BN140041</strain>
    </source>
</reference>
<evidence type="ECO:0000313" key="3">
    <source>
        <dbReference type="Proteomes" id="UP000324351"/>
    </source>
</evidence>
<keyword evidence="3" id="KW-1185">Reference proteome</keyword>
<feature type="domain" description="NAD(P)-binding" evidence="1">
    <location>
        <begin position="17"/>
        <end position="321"/>
    </location>
</feature>
<reference evidence="2 3" key="2">
    <citation type="submission" date="2019-09" db="EMBL/GenBank/DDBJ databases">
        <authorList>
            <person name="Jin C."/>
        </authorList>
    </citation>
    <scope>NUCLEOTIDE SEQUENCE [LARGE SCALE GENOMIC DNA]</scope>
    <source>
        <strain evidence="2 3">BN140041</strain>
    </source>
</reference>
<evidence type="ECO:0000259" key="1">
    <source>
        <dbReference type="Pfam" id="PF16363"/>
    </source>
</evidence>
<gene>
    <name evidence="2" type="primary">rfbG</name>
    <name evidence="2" type="ORF">F0U47_05730</name>
</gene>
<comment type="caution">
    <text evidence="2">The sequence shown here is derived from an EMBL/GenBank/DDBJ whole genome shotgun (WGS) entry which is preliminary data.</text>
</comment>
<dbReference type="SUPFAM" id="SSF51735">
    <property type="entry name" value="NAD(P)-binding Rossmann-fold domains"/>
    <property type="match status" value="1"/>
</dbReference>
<evidence type="ECO:0000313" key="2">
    <source>
        <dbReference type="EMBL" id="KAA1428526.1"/>
    </source>
</evidence>
<dbReference type="Gene3D" id="3.90.25.10">
    <property type="entry name" value="UDP-galactose 4-epimerase, domain 1"/>
    <property type="match status" value="1"/>
</dbReference>
<sequence length="363" mass="39432">MLPTPSPDFWNGRRVFLTGHTGFKGSWTSLWLEKLGATVSGYSLAPNHEPALFDLLAPFANAESTIADLAEHDRLRTVLHEFRPSVILHMAAQPLVRRSYQEPRETFETNLLGSVNVLDAAKDLDGLDAVLMVTSDKVYANSDAGVPFGEDDLLGGHDPYSASKACIEIATSCYRDSFFAPRGIPLATSRAGNVIGGGDWSIDRLVPDVWRAVTAGKLPELRNPESTRPWQHVLEPISGYLLFLEALAERGVADPKALNFGPLPGAPETTTGEVADAVAQGLGHEHGWVQAPGEHPPENKLLALDASLAIKSLGWSPRLDSATTLEWVAEWYHDFNEGADPRALTLAQIERYEQLPAATLQAS</sequence>
<dbReference type="Proteomes" id="UP000324351">
    <property type="component" value="Unassembled WGS sequence"/>
</dbReference>
<proteinExistence type="predicted"/>
<dbReference type="InterPro" id="IPR036291">
    <property type="entry name" value="NAD(P)-bd_dom_sf"/>
</dbReference>
<dbReference type="EMBL" id="VUJW01000002">
    <property type="protein sequence ID" value="KAA1428526.1"/>
    <property type="molecule type" value="Genomic_DNA"/>
</dbReference>
<dbReference type="PANTHER" id="PTHR43000">
    <property type="entry name" value="DTDP-D-GLUCOSE 4,6-DEHYDRATASE-RELATED"/>
    <property type="match status" value="1"/>
</dbReference>
<dbReference type="GO" id="GO:0047733">
    <property type="term" value="F:CDP-glucose 4,6-dehydratase activity"/>
    <property type="evidence" value="ECO:0007669"/>
    <property type="project" value="UniProtKB-EC"/>
</dbReference>
<dbReference type="Gene3D" id="3.40.50.720">
    <property type="entry name" value="NAD(P)-binding Rossmann-like Domain"/>
    <property type="match status" value="1"/>
</dbReference>
<dbReference type="AlphaFoldDB" id="A0A5B1M7M6"/>
<organism evidence="2 3">
    <name type="scientific">Nocardioides antri</name>
    <dbReference type="NCBI Taxonomy" id="2607659"/>
    <lineage>
        <taxon>Bacteria</taxon>
        <taxon>Bacillati</taxon>
        <taxon>Actinomycetota</taxon>
        <taxon>Actinomycetes</taxon>
        <taxon>Propionibacteriales</taxon>
        <taxon>Nocardioidaceae</taxon>
        <taxon>Nocardioides</taxon>
    </lineage>
</organism>
<dbReference type="InterPro" id="IPR013445">
    <property type="entry name" value="CDP_4_6_deHydtase"/>
</dbReference>
<keyword evidence="2" id="KW-0456">Lyase</keyword>